<protein>
    <submittedName>
        <fullName evidence="6">LysR family transcriptional regulator</fullName>
    </submittedName>
</protein>
<dbReference type="Pfam" id="PF00126">
    <property type="entry name" value="HTH_1"/>
    <property type="match status" value="1"/>
</dbReference>
<gene>
    <name evidence="6" type="ORF">KOF26_15830</name>
</gene>
<keyword evidence="3" id="KW-0238">DNA-binding</keyword>
<proteinExistence type="inferred from homology"/>
<evidence type="ECO:0000256" key="3">
    <source>
        <dbReference type="ARBA" id="ARBA00023125"/>
    </source>
</evidence>
<dbReference type="PANTHER" id="PTHR30126:SF91">
    <property type="entry name" value="LYSR FAMILY TRANSCRIPTIONAL REGULATOR"/>
    <property type="match status" value="1"/>
</dbReference>
<name>A0ABS6BNV4_9SPHN</name>
<dbReference type="PROSITE" id="PS50931">
    <property type="entry name" value="HTH_LYSR"/>
    <property type="match status" value="1"/>
</dbReference>
<dbReference type="Proteomes" id="UP000776276">
    <property type="component" value="Unassembled WGS sequence"/>
</dbReference>
<evidence type="ECO:0000313" key="7">
    <source>
        <dbReference type="Proteomes" id="UP000776276"/>
    </source>
</evidence>
<dbReference type="InterPro" id="IPR000847">
    <property type="entry name" value="LysR_HTH_N"/>
</dbReference>
<dbReference type="InterPro" id="IPR005119">
    <property type="entry name" value="LysR_subst-bd"/>
</dbReference>
<evidence type="ECO:0000259" key="5">
    <source>
        <dbReference type="PROSITE" id="PS50931"/>
    </source>
</evidence>
<evidence type="ECO:0000256" key="4">
    <source>
        <dbReference type="ARBA" id="ARBA00023163"/>
    </source>
</evidence>
<sequence length="310" mass="33375">MLDGVSLDQLRTFIAAVDEGSFSAAGRRLGRAQSVVSQTLGQLEGQLGVRLFDRTARYPALTEAGAALLPEARAVAGRMDHFKARARDLARGLEPELSVAIDVMLPIELFTHAVGDFQTRFPDTPLRVHVEALGAVLQPVIDRRCAFAVMGSLPLVPADMAQERLLSVRLTMVAAPGHPLAHLAAPVPRAALADHVQLVLTDRSDLSKGQEFGVLSRRTWRLADLGAKHSFLRAGLGWGSMPYPMVASDLAAGRLVELELEDGWPDGFMMPMLAVHRSDAPPGPAGRWLIDRLKDTLSRCPGQPGAEPAP</sequence>
<feature type="domain" description="HTH lysR-type" evidence="5">
    <location>
        <begin position="5"/>
        <end position="62"/>
    </location>
</feature>
<dbReference type="PANTHER" id="PTHR30126">
    <property type="entry name" value="HTH-TYPE TRANSCRIPTIONAL REGULATOR"/>
    <property type="match status" value="1"/>
</dbReference>
<comment type="caution">
    <text evidence="6">The sequence shown here is derived from an EMBL/GenBank/DDBJ whole genome shotgun (WGS) entry which is preliminary data.</text>
</comment>
<keyword evidence="4" id="KW-0804">Transcription</keyword>
<keyword evidence="7" id="KW-1185">Reference proteome</keyword>
<organism evidence="6 7">
    <name type="scientific">Sphingomonas quercus</name>
    <dbReference type="NCBI Taxonomy" id="2842451"/>
    <lineage>
        <taxon>Bacteria</taxon>
        <taxon>Pseudomonadati</taxon>
        <taxon>Pseudomonadota</taxon>
        <taxon>Alphaproteobacteria</taxon>
        <taxon>Sphingomonadales</taxon>
        <taxon>Sphingomonadaceae</taxon>
        <taxon>Sphingomonas</taxon>
    </lineage>
</organism>
<evidence type="ECO:0000256" key="1">
    <source>
        <dbReference type="ARBA" id="ARBA00009437"/>
    </source>
</evidence>
<accession>A0ABS6BNV4</accession>
<evidence type="ECO:0000256" key="2">
    <source>
        <dbReference type="ARBA" id="ARBA00023015"/>
    </source>
</evidence>
<evidence type="ECO:0000313" key="6">
    <source>
        <dbReference type="EMBL" id="MBU3079327.1"/>
    </source>
</evidence>
<dbReference type="EMBL" id="JAHKRT010000009">
    <property type="protein sequence ID" value="MBU3079327.1"/>
    <property type="molecule type" value="Genomic_DNA"/>
</dbReference>
<reference evidence="6 7" key="1">
    <citation type="submission" date="2021-06" db="EMBL/GenBank/DDBJ databases">
        <title>Sphingomonas sp. XMGL2, whole genome shotgun sequencing project.</title>
        <authorList>
            <person name="Zhao G."/>
            <person name="Shen L."/>
        </authorList>
    </citation>
    <scope>NUCLEOTIDE SEQUENCE [LARGE SCALE GENOMIC DNA]</scope>
    <source>
        <strain evidence="6 7">XMGL2</strain>
    </source>
</reference>
<comment type="similarity">
    <text evidence="1">Belongs to the LysR transcriptional regulatory family.</text>
</comment>
<dbReference type="RefSeq" id="WP_216327302.1">
    <property type="nucleotide sequence ID" value="NZ_JAHKRT010000009.1"/>
</dbReference>
<keyword evidence="2" id="KW-0805">Transcription regulation</keyword>
<dbReference type="Pfam" id="PF03466">
    <property type="entry name" value="LysR_substrate"/>
    <property type="match status" value="1"/>
</dbReference>